<keyword evidence="9 13" id="KW-1133">Transmembrane helix</keyword>
<evidence type="ECO:0000256" key="2">
    <source>
        <dbReference type="ARBA" id="ARBA00004922"/>
    </source>
</evidence>
<sequence length="561" mass="62080">MILVPVLLLILIPALLASICILSLLLYIALYRASTTTSRTSLGRSAAVVVLGDVGRSPRMCYHVESLADEGWRVAVVGYGGSSLPTSIQRSSVRFHKLKEVPSWIAKLPRAAFVAVAPLKLLWQSVGLFWKITMTIQPPPEVIFVQTPPALPTLLIIRICSLLLSSRVVIDWHNLGYTILGLRLGQDSPLVSFARTLERLSGRTAFAHLFVTHAMKRHLEVEWQLEGHKAVLHDRPPKHFRKAHVSETHTLWKGLAPRLTPDLEDFWPKESQVTKSSTPFTQQDAAGKISLRADRPALVVSSTSWTADEDFGLLLRAAQLYEKRAKEIRGRTQASSSTAYSESPRTSVDLQQHSSNGSTSGAKLEVRLPASASSDSLEMEWPGTPSGSRPSHRSRRPSGQSRRSFTLPNTPAERLPKLLIVVTGKGELRSYYEKEVARLEKTEAWEFVRIRTAWLENWEYPLLLGSADIGVSLHTSSSGLDLPMKVVDMLGCHLPVLALDFSCLDELIQHGYNGLKFSDEEQLVEGLESLLADFPHSSSSEIGSSEQGNWLVRGGGLKQPF</sequence>
<evidence type="ECO:0000256" key="13">
    <source>
        <dbReference type="SAM" id="Phobius"/>
    </source>
</evidence>
<dbReference type="SUPFAM" id="SSF53756">
    <property type="entry name" value="UDP-Glycosyltransferase/glycogen phosphorylase"/>
    <property type="match status" value="1"/>
</dbReference>
<organism evidence="15 16">
    <name type="scientific">Pseudomicrostroma glucosiphilum</name>
    <dbReference type="NCBI Taxonomy" id="1684307"/>
    <lineage>
        <taxon>Eukaryota</taxon>
        <taxon>Fungi</taxon>
        <taxon>Dikarya</taxon>
        <taxon>Basidiomycota</taxon>
        <taxon>Ustilaginomycotina</taxon>
        <taxon>Exobasidiomycetes</taxon>
        <taxon>Microstromatales</taxon>
        <taxon>Microstromatales incertae sedis</taxon>
        <taxon>Pseudomicrostroma</taxon>
    </lineage>
</organism>
<feature type="compositionally biased region" description="Polar residues" evidence="12">
    <location>
        <begin position="332"/>
        <end position="361"/>
    </location>
</feature>
<evidence type="ECO:0000256" key="7">
    <source>
        <dbReference type="ARBA" id="ARBA00022692"/>
    </source>
</evidence>
<feature type="non-terminal residue" evidence="15">
    <location>
        <position position="561"/>
    </location>
</feature>
<dbReference type="RefSeq" id="XP_025347787.1">
    <property type="nucleotide sequence ID" value="XM_025490330.1"/>
</dbReference>
<dbReference type="EMBL" id="KZ819327">
    <property type="protein sequence ID" value="PWN20627.1"/>
    <property type="molecule type" value="Genomic_DNA"/>
</dbReference>
<evidence type="ECO:0000256" key="8">
    <source>
        <dbReference type="ARBA" id="ARBA00022824"/>
    </source>
</evidence>
<dbReference type="PANTHER" id="PTHR13036">
    <property type="entry name" value="BETA1,4 MANNOSYLTRANSFERASE"/>
    <property type="match status" value="1"/>
</dbReference>
<evidence type="ECO:0000256" key="12">
    <source>
        <dbReference type="SAM" id="MobiDB-lite"/>
    </source>
</evidence>
<keyword evidence="5" id="KW-0328">Glycosyltransferase</keyword>
<comment type="pathway">
    <text evidence="2">Protein modification; protein glycosylation.</text>
</comment>
<evidence type="ECO:0000313" key="16">
    <source>
        <dbReference type="Proteomes" id="UP000245942"/>
    </source>
</evidence>
<dbReference type="GO" id="GO:0004578">
    <property type="term" value="F:chitobiosyldiphosphodolichol beta-mannosyltransferase activity"/>
    <property type="evidence" value="ECO:0007669"/>
    <property type="project" value="UniProtKB-EC"/>
</dbReference>
<evidence type="ECO:0000259" key="14">
    <source>
        <dbReference type="Pfam" id="PF13579"/>
    </source>
</evidence>
<keyword evidence="6" id="KW-0808">Transferase</keyword>
<keyword evidence="8" id="KW-0256">Endoplasmic reticulum</keyword>
<evidence type="ECO:0000256" key="10">
    <source>
        <dbReference type="ARBA" id="ARBA00023136"/>
    </source>
</evidence>
<name>A0A316U5T4_9BASI</name>
<comment type="function">
    <text evidence="11">Participates in the formation of the lipid-linked precursor oligosaccharide for N-glycosylation. Involved in assembling the dolichol-pyrophosphate-GlcNAc(2)-Man(5) intermediate on the cytoplasmic surface of the ER.</text>
</comment>
<feature type="region of interest" description="Disordered" evidence="12">
    <location>
        <begin position="326"/>
        <end position="409"/>
    </location>
</feature>
<comment type="subcellular location">
    <subcellularLocation>
        <location evidence="1">Endoplasmic reticulum membrane</location>
        <topology evidence="1">Single-pass membrane protein</topology>
    </subcellularLocation>
</comment>
<proteinExistence type="predicted"/>
<evidence type="ECO:0000256" key="4">
    <source>
        <dbReference type="ARBA" id="ARBA00015841"/>
    </source>
</evidence>
<dbReference type="Gene3D" id="3.40.50.2000">
    <property type="entry name" value="Glycogen Phosphorylase B"/>
    <property type="match status" value="1"/>
</dbReference>
<feature type="transmembrane region" description="Helical" evidence="13">
    <location>
        <begin position="6"/>
        <end position="30"/>
    </location>
</feature>
<evidence type="ECO:0000256" key="6">
    <source>
        <dbReference type="ARBA" id="ARBA00022679"/>
    </source>
</evidence>
<dbReference type="AlphaFoldDB" id="A0A316U5T4"/>
<evidence type="ECO:0000256" key="5">
    <source>
        <dbReference type="ARBA" id="ARBA00022676"/>
    </source>
</evidence>
<dbReference type="EC" id="2.4.1.142" evidence="3"/>
<dbReference type="InterPro" id="IPR026051">
    <property type="entry name" value="ALG1-like"/>
</dbReference>
<dbReference type="GeneID" id="37012064"/>
<gene>
    <name evidence="15" type="ORF">BCV69DRAFT_249157</name>
</gene>
<evidence type="ECO:0000256" key="9">
    <source>
        <dbReference type="ARBA" id="ARBA00022989"/>
    </source>
</evidence>
<dbReference type="PANTHER" id="PTHR13036:SF0">
    <property type="entry name" value="CHITOBIOSYLDIPHOSPHODOLICHOL BETA-MANNOSYLTRANSFERASE"/>
    <property type="match status" value="1"/>
</dbReference>
<dbReference type="Pfam" id="PF13579">
    <property type="entry name" value="Glyco_trans_4_4"/>
    <property type="match status" value="1"/>
</dbReference>
<reference evidence="15 16" key="1">
    <citation type="journal article" date="2018" name="Mol. Biol. Evol.">
        <title>Broad Genomic Sampling Reveals a Smut Pathogenic Ancestry of the Fungal Clade Ustilaginomycotina.</title>
        <authorList>
            <person name="Kijpornyongpan T."/>
            <person name="Mondo S.J."/>
            <person name="Barry K."/>
            <person name="Sandor L."/>
            <person name="Lee J."/>
            <person name="Lipzen A."/>
            <person name="Pangilinan J."/>
            <person name="LaButti K."/>
            <person name="Hainaut M."/>
            <person name="Henrissat B."/>
            <person name="Grigoriev I.V."/>
            <person name="Spatafora J.W."/>
            <person name="Aime M.C."/>
        </authorList>
    </citation>
    <scope>NUCLEOTIDE SEQUENCE [LARGE SCALE GENOMIC DNA]</scope>
    <source>
        <strain evidence="15 16">MCA 4718</strain>
    </source>
</reference>
<evidence type="ECO:0000256" key="11">
    <source>
        <dbReference type="ARBA" id="ARBA00024899"/>
    </source>
</evidence>
<dbReference type="Pfam" id="PF13692">
    <property type="entry name" value="Glyco_trans_1_4"/>
    <property type="match status" value="1"/>
</dbReference>
<evidence type="ECO:0000313" key="15">
    <source>
        <dbReference type="EMBL" id="PWN20627.1"/>
    </source>
</evidence>
<accession>A0A316U5T4</accession>
<dbReference type="STRING" id="1684307.A0A316U5T4"/>
<protein>
    <recommendedName>
        <fullName evidence="4">Chitobiosyldiphosphodolichol beta-mannosyltransferase</fullName>
        <ecNumber evidence="3">2.4.1.142</ecNumber>
    </recommendedName>
</protein>
<dbReference type="Proteomes" id="UP000245942">
    <property type="component" value="Unassembled WGS sequence"/>
</dbReference>
<dbReference type="GO" id="GO:0005789">
    <property type="term" value="C:endoplasmic reticulum membrane"/>
    <property type="evidence" value="ECO:0007669"/>
    <property type="project" value="UniProtKB-SubCell"/>
</dbReference>
<evidence type="ECO:0000256" key="3">
    <source>
        <dbReference type="ARBA" id="ARBA00012611"/>
    </source>
</evidence>
<keyword evidence="16" id="KW-1185">Reference proteome</keyword>
<keyword evidence="10 13" id="KW-0472">Membrane</keyword>
<dbReference type="InterPro" id="IPR028098">
    <property type="entry name" value="Glyco_trans_4-like_N"/>
</dbReference>
<evidence type="ECO:0000256" key="1">
    <source>
        <dbReference type="ARBA" id="ARBA00004389"/>
    </source>
</evidence>
<dbReference type="OrthoDB" id="614844at2759"/>
<feature type="domain" description="Glycosyltransferase subfamily 4-like N-terminal" evidence="14">
    <location>
        <begin position="64"/>
        <end position="226"/>
    </location>
</feature>
<keyword evidence="7 13" id="KW-0812">Transmembrane</keyword>